<evidence type="ECO:0000256" key="5">
    <source>
        <dbReference type="ARBA" id="ARBA00022605"/>
    </source>
</evidence>
<dbReference type="Proteomes" id="UP000824214">
    <property type="component" value="Unassembled WGS sequence"/>
</dbReference>
<dbReference type="NCBIfam" id="NF041874">
    <property type="entry name" value="EPS_EpsC"/>
    <property type="match status" value="1"/>
</dbReference>
<evidence type="ECO:0000256" key="7">
    <source>
        <dbReference type="ARBA" id="ARBA00023192"/>
    </source>
</evidence>
<dbReference type="Pfam" id="PF00132">
    <property type="entry name" value="Hexapep"/>
    <property type="match status" value="1"/>
</dbReference>
<keyword evidence="8 10" id="KW-0012">Acyltransferase</keyword>
<dbReference type="EC" id="2.3.1.30" evidence="3 10"/>
<organism evidence="12 13">
    <name type="scientific">Candidatus Acutalibacter ornithocaccae</name>
    <dbReference type="NCBI Taxonomy" id="2838416"/>
    <lineage>
        <taxon>Bacteria</taxon>
        <taxon>Bacillati</taxon>
        <taxon>Bacillota</taxon>
        <taxon>Clostridia</taxon>
        <taxon>Eubacteriales</taxon>
        <taxon>Acutalibacteraceae</taxon>
        <taxon>Acutalibacter</taxon>
    </lineage>
</organism>
<evidence type="ECO:0000256" key="3">
    <source>
        <dbReference type="ARBA" id="ARBA00013266"/>
    </source>
</evidence>
<keyword evidence="5" id="KW-0028">Amino-acid biosynthesis</keyword>
<evidence type="ECO:0000256" key="9">
    <source>
        <dbReference type="ARBA" id="ARBA00049486"/>
    </source>
</evidence>
<dbReference type="GO" id="GO:0006535">
    <property type="term" value="P:cysteine biosynthetic process from serine"/>
    <property type="evidence" value="ECO:0007669"/>
    <property type="project" value="InterPro"/>
</dbReference>
<evidence type="ECO:0000256" key="10">
    <source>
        <dbReference type="PIRNR" id="PIRNR000441"/>
    </source>
</evidence>
<proteinExistence type="inferred from homology"/>
<evidence type="ECO:0000256" key="2">
    <source>
        <dbReference type="ARBA" id="ARBA00007274"/>
    </source>
</evidence>
<gene>
    <name evidence="12" type="primary">cysE</name>
    <name evidence="12" type="ORF">H9942_05550</name>
</gene>
<dbReference type="InterPro" id="IPR005881">
    <property type="entry name" value="Ser_O-AcTrfase"/>
</dbReference>
<dbReference type="InterPro" id="IPR053376">
    <property type="entry name" value="Serine_acetyltransferase"/>
</dbReference>
<evidence type="ECO:0000256" key="6">
    <source>
        <dbReference type="ARBA" id="ARBA00022679"/>
    </source>
</evidence>
<dbReference type="GO" id="GO:0005737">
    <property type="term" value="C:cytoplasm"/>
    <property type="evidence" value="ECO:0007669"/>
    <property type="project" value="InterPro"/>
</dbReference>
<dbReference type="GO" id="GO:0009001">
    <property type="term" value="F:serine O-acetyltransferase activity"/>
    <property type="evidence" value="ECO:0007669"/>
    <property type="project" value="UniProtKB-EC"/>
</dbReference>
<dbReference type="PIRSF" id="PIRSF000441">
    <property type="entry name" value="CysE"/>
    <property type="match status" value="1"/>
</dbReference>
<dbReference type="NCBIfam" id="TIGR01172">
    <property type="entry name" value="cysE"/>
    <property type="match status" value="1"/>
</dbReference>
<comment type="pathway">
    <text evidence="1">Amino-acid biosynthesis; L-cysteine biosynthesis; L-cysteine from L-serine: step 1/2.</text>
</comment>
<comment type="similarity">
    <text evidence="2 10">Belongs to the transferase hexapeptide repeat family.</text>
</comment>
<dbReference type="InterPro" id="IPR001451">
    <property type="entry name" value="Hexapep"/>
</dbReference>
<name>A0A9D2LXD9_9FIRM</name>
<evidence type="ECO:0000256" key="8">
    <source>
        <dbReference type="ARBA" id="ARBA00023315"/>
    </source>
</evidence>
<evidence type="ECO:0000259" key="11">
    <source>
        <dbReference type="Pfam" id="PF06426"/>
    </source>
</evidence>
<dbReference type="AlphaFoldDB" id="A0A9D2LXD9"/>
<dbReference type="FunFam" id="2.160.10.10:FF:000007">
    <property type="entry name" value="Serine acetyltransferase"/>
    <property type="match status" value="1"/>
</dbReference>
<dbReference type="PANTHER" id="PTHR42811">
    <property type="entry name" value="SERINE ACETYLTRANSFERASE"/>
    <property type="match status" value="1"/>
</dbReference>
<dbReference type="SUPFAM" id="SSF51161">
    <property type="entry name" value="Trimeric LpxA-like enzymes"/>
    <property type="match status" value="1"/>
</dbReference>
<accession>A0A9D2LXD9</accession>
<keyword evidence="7" id="KW-0198">Cysteine biosynthesis</keyword>
<dbReference type="Gene3D" id="2.160.10.10">
    <property type="entry name" value="Hexapeptide repeat proteins"/>
    <property type="match status" value="1"/>
</dbReference>
<reference evidence="12" key="1">
    <citation type="journal article" date="2021" name="PeerJ">
        <title>Extensive microbial diversity within the chicken gut microbiome revealed by metagenomics and culture.</title>
        <authorList>
            <person name="Gilroy R."/>
            <person name="Ravi A."/>
            <person name="Getino M."/>
            <person name="Pursley I."/>
            <person name="Horton D.L."/>
            <person name="Alikhan N.F."/>
            <person name="Baker D."/>
            <person name="Gharbi K."/>
            <person name="Hall N."/>
            <person name="Watson M."/>
            <person name="Adriaenssens E.M."/>
            <person name="Foster-Nyarko E."/>
            <person name="Jarju S."/>
            <person name="Secka A."/>
            <person name="Antonio M."/>
            <person name="Oren A."/>
            <person name="Chaudhuri R.R."/>
            <person name="La Ragione R."/>
            <person name="Hildebrand F."/>
            <person name="Pallen M.J."/>
        </authorList>
    </citation>
    <scope>NUCLEOTIDE SEQUENCE</scope>
    <source>
        <strain evidence="12">ChiBcolR8-3208</strain>
    </source>
</reference>
<evidence type="ECO:0000313" key="13">
    <source>
        <dbReference type="Proteomes" id="UP000824214"/>
    </source>
</evidence>
<dbReference type="EMBL" id="DWXZ01000115">
    <property type="protein sequence ID" value="HJB37515.1"/>
    <property type="molecule type" value="Genomic_DNA"/>
</dbReference>
<dbReference type="InterPro" id="IPR045304">
    <property type="entry name" value="LbH_SAT"/>
</dbReference>
<evidence type="ECO:0000256" key="4">
    <source>
        <dbReference type="ARBA" id="ARBA00018522"/>
    </source>
</evidence>
<reference evidence="12" key="2">
    <citation type="submission" date="2021-04" db="EMBL/GenBank/DDBJ databases">
        <authorList>
            <person name="Gilroy R."/>
        </authorList>
    </citation>
    <scope>NUCLEOTIDE SEQUENCE</scope>
    <source>
        <strain evidence="12">ChiBcolR8-3208</strain>
    </source>
</reference>
<dbReference type="Gene3D" id="1.10.3130.10">
    <property type="entry name" value="serine acetyltransferase, domain 1"/>
    <property type="match status" value="1"/>
</dbReference>
<dbReference type="InterPro" id="IPR042122">
    <property type="entry name" value="Ser_AcTrfase_N_sf"/>
</dbReference>
<comment type="catalytic activity">
    <reaction evidence="9 10">
        <text>L-serine + acetyl-CoA = O-acetyl-L-serine + CoA</text>
        <dbReference type="Rhea" id="RHEA:24560"/>
        <dbReference type="ChEBI" id="CHEBI:33384"/>
        <dbReference type="ChEBI" id="CHEBI:57287"/>
        <dbReference type="ChEBI" id="CHEBI:57288"/>
        <dbReference type="ChEBI" id="CHEBI:58340"/>
        <dbReference type="EC" id="2.3.1.30"/>
    </reaction>
</comment>
<dbReference type="Pfam" id="PF06426">
    <property type="entry name" value="SATase_N"/>
    <property type="match status" value="1"/>
</dbReference>
<evidence type="ECO:0000313" key="12">
    <source>
        <dbReference type="EMBL" id="HJB37515.1"/>
    </source>
</evidence>
<dbReference type="InterPro" id="IPR010493">
    <property type="entry name" value="Ser_AcTrfase_N"/>
</dbReference>
<feature type="domain" description="Serine acetyltransferase N-terminal" evidence="11">
    <location>
        <begin position="3"/>
        <end position="36"/>
    </location>
</feature>
<evidence type="ECO:0000256" key="1">
    <source>
        <dbReference type="ARBA" id="ARBA00004876"/>
    </source>
</evidence>
<dbReference type="InterPro" id="IPR011004">
    <property type="entry name" value="Trimer_LpxA-like_sf"/>
</dbReference>
<comment type="caution">
    <text evidence="12">The sequence shown here is derived from an EMBL/GenBank/DDBJ whole genome shotgun (WGS) entry which is preliminary data.</text>
</comment>
<protein>
    <recommendedName>
        <fullName evidence="4 10">Serine acetyltransferase</fullName>
        <ecNumber evidence="3 10">2.3.1.30</ecNumber>
    </recommendedName>
</protein>
<sequence>MFRTLKEDLDAVMERDPAARSRLEVFFLYSGFKAVRSHRKANWCYRHNLKFLARWISQRSRKKTGIEIHPGAQIGRGLFIDHGMGVVIGETTQIGDNCTLYQGVTLGGTGKDTGKRHPTLGDNVLIGAGAKVLGPFTVGDNARVAAGAVVLDAVPEGATAVGVPARVVRINGEKVPAKPPRHPCDDMDQIHVADPVSMELCRLRGEMERLEKRLQELEKAGPTEASL</sequence>
<keyword evidence="6 10" id="KW-0808">Transferase</keyword>
<dbReference type="CDD" id="cd03354">
    <property type="entry name" value="LbH_SAT"/>
    <property type="match status" value="1"/>
</dbReference>